<keyword evidence="4" id="KW-1185">Reference proteome</keyword>
<comment type="caution">
    <text evidence="3">The sequence shown here is derived from an EMBL/GenBank/DDBJ whole genome shotgun (WGS) entry which is preliminary data.</text>
</comment>
<dbReference type="EMBL" id="JBHSFP010000001">
    <property type="protein sequence ID" value="MFC4529573.1"/>
    <property type="molecule type" value="Genomic_DNA"/>
</dbReference>
<dbReference type="Pfam" id="PF00296">
    <property type="entry name" value="Bac_luciferase"/>
    <property type="match status" value="1"/>
</dbReference>
<dbReference type="EC" id="1.-.-.-" evidence="3"/>
<dbReference type="SUPFAM" id="SSF51679">
    <property type="entry name" value="Bacterial luciferase-like"/>
    <property type="match status" value="1"/>
</dbReference>
<feature type="domain" description="Luciferase-like" evidence="2">
    <location>
        <begin position="11"/>
        <end position="292"/>
    </location>
</feature>
<dbReference type="CDD" id="cd01097">
    <property type="entry name" value="Tetrahydromethanopterin_reductase"/>
    <property type="match status" value="1"/>
</dbReference>
<dbReference type="PANTHER" id="PTHR43244">
    <property type="match status" value="1"/>
</dbReference>
<reference evidence="4" key="1">
    <citation type="journal article" date="2019" name="Int. J. Syst. Evol. Microbiol.">
        <title>The Global Catalogue of Microorganisms (GCM) 10K type strain sequencing project: providing services to taxonomists for standard genome sequencing and annotation.</title>
        <authorList>
            <consortium name="The Broad Institute Genomics Platform"/>
            <consortium name="The Broad Institute Genome Sequencing Center for Infectious Disease"/>
            <person name="Wu L."/>
            <person name="Ma J."/>
        </authorList>
    </citation>
    <scope>NUCLEOTIDE SEQUENCE [LARGE SCALE GENOMIC DNA]</scope>
    <source>
        <strain evidence="4">CGMCC 4.7132</strain>
    </source>
</reference>
<organism evidence="3 4">
    <name type="scientific">Sphaerisporangium dianthi</name>
    <dbReference type="NCBI Taxonomy" id="1436120"/>
    <lineage>
        <taxon>Bacteria</taxon>
        <taxon>Bacillati</taxon>
        <taxon>Actinomycetota</taxon>
        <taxon>Actinomycetes</taxon>
        <taxon>Streptosporangiales</taxon>
        <taxon>Streptosporangiaceae</taxon>
        <taxon>Sphaerisporangium</taxon>
    </lineage>
</organism>
<dbReference type="NCBIfam" id="TIGR03557">
    <property type="entry name" value="F420_G6P_family"/>
    <property type="match status" value="1"/>
</dbReference>
<keyword evidence="1 3" id="KW-0560">Oxidoreductase</keyword>
<dbReference type="InterPro" id="IPR019945">
    <property type="entry name" value="F420_G6P_DH-rel"/>
</dbReference>
<accession>A0ABV9C9E1</accession>
<protein>
    <submittedName>
        <fullName evidence="3">TIGR03557 family F420-dependent LLM class oxidoreductase</fullName>
        <ecNumber evidence="3">1.-.-.-</ecNumber>
    </submittedName>
</protein>
<gene>
    <name evidence="3" type="ORF">ACFO60_02260</name>
</gene>
<evidence type="ECO:0000259" key="2">
    <source>
        <dbReference type="Pfam" id="PF00296"/>
    </source>
</evidence>
<proteinExistence type="predicted"/>
<dbReference type="InterPro" id="IPR011251">
    <property type="entry name" value="Luciferase-like_dom"/>
</dbReference>
<dbReference type="Gene3D" id="3.20.20.30">
    <property type="entry name" value="Luciferase-like domain"/>
    <property type="match status" value="1"/>
</dbReference>
<evidence type="ECO:0000256" key="1">
    <source>
        <dbReference type="ARBA" id="ARBA00023002"/>
    </source>
</evidence>
<dbReference type="Proteomes" id="UP001596004">
    <property type="component" value="Unassembled WGS sequence"/>
</dbReference>
<evidence type="ECO:0000313" key="4">
    <source>
        <dbReference type="Proteomes" id="UP001596004"/>
    </source>
</evidence>
<evidence type="ECO:0000313" key="3">
    <source>
        <dbReference type="EMBL" id="MFC4529573.1"/>
    </source>
</evidence>
<name>A0ABV9C9E1_9ACTN</name>
<dbReference type="InterPro" id="IPR050564">
    <property type="entry name" value="F420-G6PD/mer"/>
</dbReference>
<dbReference type="InterPro" id="IPR036661">
    <property type="entry name" value="Luciferase-like_sf"/>
</dbReference>
<sequence length="322" mass="35075">MAQIGYMLMCEQAPPRQLVQDAVAAERAGFDYETISDHYFPWLEDLGHSSYAWSVLGAVAQATERIPFMTYVTCPIMRYHPAVVAQKAATMGALSEGRFTLGLGAGENLNEHVVGRGWPPVNIRHEMFGEAIEIIQALFDGEYVSYRGDHFTIDSAKLYDLPDQPVPVGIAASGPQSVDLAAEYGDALIATDPDAGLVSRFHASGGAGKPAYGMLTVSYDTDAETAAERAHRLWKWFPAGWKVLSELPGPVNFAAYSRFVRPEDVTGHVPCGSDVDAVVRAVKEFTDAGFTHVTLAQVGGDHQREFLAWAEKELLPALRDLS</sequence>
<dbReference type="GO" id="GO:0016491">
    <property type="term" value="F:oxidoreductase activity"/>
    <property type="evidence" value="ECO:0007669"/>
    <property type="project" value="UniProtKB-KW"/>
</dbReference>
<dbReference type="RefSeq" id="WP_380836160.1">
    <property type="nucleotide sequence ID" value="NZ_JBHSFP010000001.1"/>
</dbReference>
<dbReference type="PANTHER" id="PTHR43244:SF1">
    <property type="entry name" value="5,10-METHYLENETETRAHYDROMETHANOPTERIN REDUCTASE"/>
    <property type="match status" value="1"/>
</dbReference>